<dbReference type="Proteomes" id="UP000323994">
    <property type="component" value="Unassembled WGS sequence"/>
</dbReference>
<dbReference type="CDD" id="cd01347">
    <property type="entry name" value="ligand_gated_channel"/>
    <property type="match status" value="1"/>
</dbReference>
<keyword evidence="4 10" id="KW-0812">Transmembrane</keyword>
<evidence type="ECO:0000256" key="6">
    <source>
        <dbReference type="ARBA" id="ARBA00023077"/>
    </source>
</evidence>
<organism evidence="15 16">
    <name type="scientific">Dyadobacter flavalbus</name>
    <dbReference type="NCBI Taxonomy" id="2579942"/>
    <lineage>
        <taxon>Bacteria</taxon>
        <taxon>Pseudomonadati</taxon>
        <taxon>Bacteroidota</taxon>
        <taxon>Cytophagia</taxon>
        <taxon>Cytophagales</taxon>
        <taxon>Spirosomataceae</taxon>
        <taxon>Dyadobacter</taxon>
    </lineage>
</organism>
<dbReference type="InterPro" id="IPR000531">
    <property type="entry name" value="Beta-barrel_TonB"/>
</dbReference>
<name>A0A5M8QUB0_9BACT</name>
<evidence type="ECO:0000313" key="16">
    <source>
        <dbReference type="Proteomes" id="UP000323994"/>
    </source>
</evidence>
<dbReference type="InterPro" id="IPR037066">
    <property type="entry name" value="Plug_dom_sf"/>
</dbReference>
<evidence type="ECO:0000256" key="10">
    <source>
        <dbReference type="PROSITE-ProRule" id="PRU01360"/>
    </source>
</evidence>
<evidence type="ECO:0000256" key="3">
    <source>
        <dbReference type="ARBA" id="ARBA00022452"/>
    </source>
</evidence>
<keyword evidence="3 10" id="KW-1134">Transmembrane beta strand</keyword>
<evidence type="ECO:0000256" key="5">
    <source>
        <dbReference type="ARBA" id="ARBA00022729"/>
    </source>
</evidence>
<evidence type="ECO:0000259" key="13">
    <source>
        <dbReference type="Pfam" id="PF00593"/>
    </source>
</evidence>
<keyword evidence="16" id="KW-1185">Reference proteome</keyword>
<evidence type="ECO:0000256" key="12">
    <source>
        <dbReference type="SAM" id="SignalP"/>
    </source>
</evidence>
<keyword evidence="6 11" id="KW-0798">TonB box</keyword>
<dbReference type="InterPro" id="IPR036942">
    <property type="entry name" value="Beta-barrel_TonB_sf"/>
</dbReference>
<keyword evidence="9 10" id="KW-0998">Cell outer membrane</keyword>
<dbReference type="GO" id="GO:0015344">
    <property type="term" value="F:siderophore uptake transmembrane transporter activity"/>
    <property type="evidence" value="ECO:0007669"/>
    <property type="project" value="TreeGrafter"/>
</dbReference>
<dbReference type="GO" id="GO:0009279">
    <property type="term" value="C:cell outer membrane"/>
    <property type="evidence" value="ECO:0007669"/>
    <property type="project" value="UniProtKB-SubCell"/>
</dbReference>
<feature type="domain" description="TonB-dependent receptor-like beta-barrel" evidence="13">
    <location>
        <begin position="191"/>
        <end position="645"/>
    </location>
</feature>
<evidence type="ECO:0000256" key="7">
    <source>
        <dbReference type="ARBA" id="ARBA00023136"/>
    </source>
</evidence>
<dbReference type="PANTHER" id="PTHR30069">
    <property type="entry name" value="TONB-DEPENDENT OUTER MEMBRANE RECEPTOR"/>
    <property type="match status" value="1"/>
</dbReference>
<sequence length="672" mass="74540">MKKFCFCFFMLFSALPGFCQEPDSLYAKLLDQVNVTASRVQQKTLETPASVSVLNAGTVQTYQPRSTPELLMGSAGVFVQKTTHGAGSPFLRGLTGNQTLILVDGIRLNNSTFRYGPNQYLNTIDPFTIDKIEVLRGGGSVAYGSDALGGTLQILTSTPGFSKKPSVHGKAVTRFAAGNMEQTLRAGVELSGPRAAFSGGVSIRNFGDLLGGDTTGKQSPSGYKEWDFDAKLVFGLSDAWTLTLAHQSVFQKHVPLFYRYKLENFALNEFNPQKRSLSYFKINGRTSSKWASEIALTGSWQTSNEGRLSQRKGSNSLRTETDKVQTTGLIFHIQSDVSEFWKASSGIEIYYDLVKSDRIDQAAGSGPTVSRGLYPDNSKYLNYAIYSLHQLKLSDWRFSFGGRFNGFRIKVADNVLGDVSVKPKALVANASVSYLLDNQSNFYTSFHSGFRAPNVDDMGTLGIVDFRYELPAYDLKPETSYNFEAGYKFQSEGFAMTAALFQNNLRNLITRVQVAGQKIDGIDVYRKENVERAYIRGAELEAAHSFGSYWKIYGSCAYNFGENVTKNEPVRRIPPLNGRFGLEYRRNQWYVRPETWFAEKQTRLAAADTGDNRIPKGGTPGWVVVNLMTGFETRHIAVNAVAQNLGNKDYRMHGSGINGVGRSLWLTLTGKF</sequence>
<dbReference type="Gene3D" id="2.170.130.10">
    <property type="entry name" value="TonB-dependent receptor, plug domain"/>
    <property type="match status" value="1"/>
</dbReference>
<dbReference type="SUPFAM" id="SSF56935">
    <property type="entry name" value="Porins"/>
    <property type="match status" value="1"/>
</dbReference>
<feature type="signal peptide" evidence="12">
    <location>
        <begin position="1"/>
        <end position="19"/>
    </location>
</feature>
<dbReference type="InterPro" id="IPR012910">
    <property type="entry name" value="Plug_dom"/>
</dbReference>
<feature type="domain" description="TonB-dependent receptor plug" evidence="14">
    <location>
        <begin position="45"/>
        <end position="151"/>
    </location>
</feature>
<dbReference type="Gene3D" id="2.40.170.20">
    <property type="entry name" value="TonB-dependent receptor, beta-barrel domain"/>
    <property type="match status" value="1"/>
</dbReference>
<dbReference type="PANTHER" id="PTHR30069:SF29">
    <property type="entry name" value="HEMOGLOBIN AND HEMOGLOBIN-HAPTOGLOBIN-BINDING PROTEIN 1-RELATED"/>
    <property type="match status" value="1"/>
</dbReference>
<reference evidence="15 16" key="1">
    <citation type="submission" date="2019-05" db="EMBL/GenBank/DDBJ databases">
        <authorList>
            <person name="Qu J.-H."/>
        </authorList>
    </citation>
    <scope>NUCLEOTIDE SEQUENCE [LARGE SCALE GENOMIC DNA]</scope>
    <source>
        <strain evidence="15 16">NS28</strain>
    </source>
</reference>
<accession>A0A5M8QUB0</accession>
<feature type="chain" id="PRO_5024395205" evidence="12">
    <location>
        <begin position="20"/>
        <end position="672"/>
    </location>
</feature>
<evidence type="ECO:0000259" key="14">
    <source>
        <dbReference type="Pfam" id="PF07715"/>
    </source>
</evidence>
<comment type="caution">
    <text evidence="15">The sequence shown here is derived from an EMBL/GenBank/DDBJ whole genome shotgun (WGS) entry which is preliminary data.</text>
</comment>
<dbReference type="PROSITE" id="PS01156">
    <property type="entry name" value="TONB_DEPENDENT_REC_2"/>
    <property type="match status" value="1"/>
</dbReference>
<dbReference type="GO" id="GO:0044718">
    <property type="term" value="P:siderophore transmembrane transport"/>
    <property type="evidence" value="ECO:0007669"/>
    <property type="project" value="TreeGrafter"/>
</dbReference>
<keyword evidence="8 15" id="KW-0675">Receptor</keyword>
<proteinExistence type="inferred from homology"/>
<evidence type="ECO:0000256" key="8">
    <source>
        <dbReference type="ARBA" id="ARBA00023170"/>
    </source>
</evidence>
<evidence type="ECO:0000256" key="1">
    <source>
        <dbReference type="ARBA" id="ARBA00004571"/>
    </source>
</evidence>
<evidence type="ECO:0000256" key="9">
    <source>
        <dbReference type="ARBA" id="ARBA00023237"/>
    </source>
</evidence>
<keyword evidence="7 10" id="KW-0472">Membrane</keyword>
<evidence type="ECO:0000256" key="2">
    <source>
        <dbReference type="ARBA" id="ARBA00022448"/>
    </source>
</evidence>
<protein>
    <submittedName>
        <fullName evidence="15">TonB-dependent receptor</fullName>
    </submittedName>
</protein>
<keyword evidence="5 12" id="KW-0732">Signal</keyword>
<dbReference type="EMBL" id="VBSN01000032">
    <property type="protein sequence ID" value="KAA6439739.1"/>
    <property type="molecule type" value="Genomic_DNA"/>
</dbReference>
<dbReference type="InterPro" id="IPR039426">
    <property type="entry name" value="TonB-dep_rcpt-like"/>
</dbReference>
<evidence type="ECO:0000256" key="11">
    <source>
        <dbReference type="RuleBase" id="RU003357"/>
    </source>
</evidence>
<dbReference type="PROSITE" id="PS52016">
    <property type="entry name" value="TONB_DEPENDENT_REC_3"/>
    <property type="match status" value="1"/>
</dbReference>
<evidence type="ECO:0000256" key="4">
    <source>
        <dbReference type="ARBA" id="ARBA00022692"/>
    </source>
</evidence>
<comment type="subcellular location">
    <subcellularLocation>
        <location evidence="1 10">Cell outer membrane</location>
        <topology evidence="1 10">Multi-pass membrane protein</topology>
    </subcellularLocation>
</comment>
<comment type="similarity">
    <text evidence="10 11">Belongs to the TonB-dependent receptor family.</text>
</comment>
<evidence type="ECO:0000313" key="15">
    <source>
        <dbReference type="EMBL" id="KAA6439739.1"/>
    </source>
</evidence>
<dbReference type="AlphaFoldDB" id="A0A5M8QUB0"/>
<dbReference type="Pfam" id="PF07715">
    <property type="entry name" value="Plug"/>
    <property type="match status" value="1"/>
</dbReference>
<dbReference type="InterPro" id="IPR010917">
    <property type="entry name" value="TonB_rcpt_CS"/>
</dbReference>
<dbReference type="Pfam" id="PF00593">
    <property type="entry name" value="TonB_dep_Rec_b-barrel"/>
    <property type="match status" value="1"/>
</dbReference>
<gene>
    <name evidence="15" type="ORF">FEM33_10675</name>
</gene>
<keyword evidence="2 10" id="KW-0813">Transport</keyword>